<organism evidence="1 2">
    <name type="scientific">Brachybacterium alimentarium</name>
    <dbReference type="NCBI Taxonomy" id="47845"/>
    <lineage>
        <taxon>Bacteria</taxon>
        <taxon>Bacillati</taxon>
        <taxon>Actinomycetota</taxon>
        <taxon>Actinomycetes</taxon>
        <taxon>Micrococcales</taxon>
        <taxon>Dermabacteraceae</taxon>
        <taxon>Brachybacterium</taxon>
    </lineage>
</organism>
<gene>
    <name evidence="1" type="ORF">CIK66_05125</name>
</gene>
<dbReference type="EMBL" id="NRGR01000008">
    <property type="protein sequence ID" value="PCC40032.1"/>
    <property type="molecule type" value="Genomic_DNA"/>
</dbReference>
<keyword evidence="2" id="KW-1185">Reference proteome</keyword>
<dbReference type="OrthoDB" id="4791095at2"/>
<evidence type="ECO:0000313" key="1">
    <source>
        <dbReference type="EMBL" id="PCC40032.1"/>
    </source>
</evidence>
<dbReference type="AlphaFoldDB" id="A0A2A3YJW7"/>
<evidence type="ECO:0000313" key="2">
    <source>
        <dbReference type="Proteomes" id="UP000218598"/>
    </source>
</evidence>
<reference evidence="1 2" key="1">
    <citation type="journal article" date="2017" name="Elife">
        <title>Extensive horizontal gene transfer in cheese-associated bacteria.</title>
        <authorList>
            <person name="Bonham K.S."/>
            <person name="Wolfe B.E."/>
            <person name="Dutton R.J."/>
        </authorList>
    </citation>
    <scope>NUCLEOTIDE SEQUENCE [LARGE SCALE GENOMIC DNA]</scope>
    <source>
        <strain evidence="1 2">341_9</strain>
    </source>
</reference>
<sequence>MSETAADTATDEQSIYTAYEIDFMLSLRPTESAQLSREQVGLHSAPEEAREFVTAAVTSGLRARGKVDRSSDGQWLLGEEGQVVAGILTSADRWLGLALSEGDAMRMAFVVKAGQAVLLLTQDEMDSFLITSLPDPQHVPTAVADIVTAFLDDGRERTASLRRVDLSAPEDEVPLMIHVEQDGTWRSGHLPLDSDGILTVSGTERGELTETVRLLWEDGTSRDPGTAA</sequence>
<dbReference type="Proteomes" id="UP000218598">
    <property type="component" value="Unassembled WGS sequence"/>
</dbReference>
<proteinExistence type="predicted"/>
<accession>A0A2A3YJW7</accession>
<comment type="caution">
    <text evidence="1">The sequence shown here is derived from an EMBL/GenBank/DDBJ whole genome shotgun (WGS) entry which is preliminary data.</text>
</comment>
<name>A0A2A3YJW7_9MICO</name>
<dbReference type="RefSeq" id="WP_096196688.1">
    <property type="nucleotide sequence ID" value="NZ_JBQQPJ010000002.1"/>
</dbReference>
<protein>
    <submittedName>
        <fullName evidence="1">Uncharacterized protein</fullName>
    </submittedName>
</protein>